<dbReference type="SUPFAM" id="SSF52200">
    <property type="entry name" value="Toll/Interleukin receptor TIR domain"/>
    <property type="match status" value="1"/>
</dbReference>
<reference evidence="2 3" key="1">
    <citation type="submission" date="2020-08" db="EMBL/GenBank/DDBJ databases">
        <title>Streptomycin Non-resistant strain, P. mexicana.</title>
        <authorList>
            <person name="Ganesh-Kumar S."/>
            <person name="Zhe T."/>
            <person name="Yu Z."/>
            <person name="Min Y."/>
        </authorList>
    </citation>
    <scope>NUCLEOTIDE SEQUENCE [LARGE SCALE GENOMIC DNA]</scope>
    <source>
        <strain evidence="2 3">GTZY2</strain>
    </source>
</reference>
<dbReference type="InterPro" id="IPR035897">
    <property type="entry name" value="Toll_tir_struct_dom_sf"/>
</dbReference>
<sequence>MTKDDQKTPKLFVSYSWTTPEHEEWVIELASQLVENGVEVVLDKWDLREGDNAYSFMERMVTDPSIDKVLIVSDEAYAAKANNRAGGVGTETTIISAEVYGSQKQSRFVVVIPPGSSDAAHHVPAYYKGRIHIDLSNPDIRGAQFEQLVRWIFGKPTHVRPELGAPPAYLTERPETSLGTGGRLASALESLKGGRTNAAAMVADYLDTFVSGLTRFHVPQDSTGQDAVQEILDGIERLEPARNEYLRIAQTAARSLPPDAFGPVFRRFLEKLLPLTDAQGNRPSWMVDHLRFFISEVFLITISSLVDEERFSAAKSIVNSRYFLPHKSDRGESSGGFLEFRGYLDSTDALNRKLNKASARALLLKDRAERAGQRVESIAQTELILFLKAAFTEPYYTWWPDSMIYTNRYRALEVFSRCESKDYCESLLPIMGCNTVEGFRLKMEEVLQNRDLQLRFGFERPDLRVSCGLSALASLP</sequence>
<evidence type="ECO:0000313" key="3">
    <source>
        <dbReference type="Proteomes" id="UP000515838"/>
    </source>
</evidence>
<dbReference type="AlphaFoldDB" id="A0A7G9TAU9"/>
<dbReference type="RefSeq" id="WP_187572872.1">
    <property type="nucleotide sequence ID" value="NZ_CP060731.1"/>
</dbReference>
<dbReference type="Pfam" id="PF08357">
    <property type="entry name" value="SEFIR"/>
    <property type="match status" value="1"/>
</dbReference>
<evidence type="ECO:0000313" key="2">
    <source>
        <dbReference type="EMBL" id="QNN77224.1"/>
    </source>
</evidence>
<gene>
    <name evidence="2" type="ORF">IAE60_15040</name>
</gene>
<protein>
    <submittedName>
        <fullName evidence="2">TIR domain-containing protein</fullName>
    </submittedName>
</protein>
<evidence type="ECO:0000259" key="1">
    <source>
        <dbReference type="PROSITE" id="PS51534"/>
    </source>
</evidence>
<organism evidence="2 3">
    <name type="scientific">Pseudoxanthomonas mexicana</name>
    <dbReference type="NCBI Taxonomy" id="128785"/>
    <lineage>
        <taxon>Bacteria</taxon>
        <taxon>Pseudomonadati</taxon>
        <taxon>Pseudomonadota</taxon>
        <taxon>Gammaproteobacteria</taxon>
        <taxon>Lysobacterales</taxon>
        <taxon>Lysobacteraceae</taxon>
        <taxon>Pseudoxanthomonas</taxon>
    </lineage>
</organism>
<dbReference type="PROSITE" id="PS51534">
    <property type="entry name" value="SEFIR"/>
    <property type="match status" value="1"/>
</dbReference>
<dbReference type="Proteomes" id="UP000515838">
    <property type="component" value="Chromosome"/>
</dbReference>
<dbReference type="InterPro" id="IPR013568">
    <property type="entry name" value="SEFIR_dom"/>
</dbReference>
<name>A0A7G9TAU9_PSEMX</name>
<feature type="domain" description="SEFIR" evidence="1">
    <location>
        <begin position="8"/>
        <end position="144"/>
    </location>
</feature>
<proteinExistence type="predicted"/>
<accession>A0A7G9TAU9</accession>
<dbReference type="EMBL" id="CP060731">
    <property type="protein sequence ID" value="QNN77224.1"/>
    <property type="molecule type" value="Genomic_DNA"/>
</dbReference>
<dbReference type="Gene3D" id="3.40.50.10140">
    <property type="entry name" value="Toll/interleukin-1 receptor homology (TIR) domain"/>
    <property type="match status" value="1"/>
</dbReference>
<dbReference type="GeneID" id="81472301"/>